<evidence type="ECO:0000313" key="2">
    <source>
        <dbReference type="EMBL" id="KAK3270945.1"/>
    </source>
</evidence>
<gene>
    <name evidence="2" type="ORF">CYMTET_20681</name>
</gene>
<organism evidence="2 3">
    <name type="scientific">Cymbomonas tetramitiformis</name>
    <dbReference type="NCBI Taxonomy" id="36881"/>
    <lineage>
        <taxon>Eukaryota</taxon>
        <taxon>Viridiplantae</taxon>
        <taxon>Chlorophyta</taxon>
        <taxon>Pyramimonadophyceae</taxon>
        <taxon>Pyramimonadales</taxon>
        <taxon>Pyramimonadaceae</taxon>
        <taxon>Cymbomonas</taxon>
    </lineage>
</organism>
<evidence type="ECO:0000256" key="1">
    <source>
        <dbReference type="SAM" id="MobiDB-lite"/>
    </source>
</evidence>
<comment type="caution">
    <text evidence="2">The sequence shown here is derived from an EMBL/GenBank/DDBJ whole genome shotgun (WGS) entry which is preliminary data.</text>
</comment>
<reference evidence="2 3" key="1">
    <citation type="journal article" date="2015" name="Genome Biol. Evol.">
        <title>Comparative Genomics of a Bacterivorous Green Alga Reveals Evolutionary Causalities and Consequences of Phago-Mixotrophic Mode of Nutrition.</title>
        <authorList>
            <person name="Burns J.A."/>
            <person name="Paasch A."/>
            <person name="Narechania A."/>
            <person name="Kim E."/>
        </authorList>
    </citation>
    <scope>NUCLEOTIDE SEQUENCE [LARGE SCALE GENOMIC DNA]</scope>
    <source>
        <strain evidence="2 3">PLY_AMNH</strain>
    </source>
</reference>
<evidence type="ECO:0000313" key="3">
    <source>
        <dbReference type="Proteomes" id="UP001190700"/>
    </source>
</evidence>
<dbReference type="EMBL" id="LGRX02010117">
    <property type="protein sequence ID" value="KAK3270945.1"/>
    <property type="molecule type" value="Genomic_DNA"/>
</dbReference>
<keyword evidence="3" id="KW-1185">Reference proteome</keyword>
<protein>
    <submittedName>
        <fullName evidence="2">Uncharacterized protein</fullName>
    </submittedName>
</protein>
<dbReference type="Proteomes" id="UP001190700">
    <property type="component" value="Unassembled WGS sequence"/>
</dbReference>
<feature type="non-terminal residue" evidence="2">
    <location>
        <position position="1"/>
    </location>
</feature>
<sequence length="119" mass="13202">AAEEECFRLAAKLAMWVMTECAEPLPFMRMDFLVKHSGPGTASVHTGELTELGASFLGWDEGPDIVFGALIDSCFFQSSSHQRFEELEEVGPEEEQRRYQQRVQALEGHGGPNIADNPS</sequence>
<dbReference type="AlphaFoldDB" id="A0AAE0G499"/>
<name>A0AAE0G499_9CHLO</name>
<feature type="region of interest" description="Disordered" evidence="1">
    <location>
        <begin position="86"/>
        <end position="119"/>
    </location>
</feature>
<accession>A0AAE0G499</accession>
<proteinExistence type="predicted"/>